<dbReference type="EMBL" id="HG992981">
    <property type="protein sequence ID" value="CAE7176907.1"/>
    <property type="molecule type" value="Genomic_DNA"/>
</dbReference>
<protein>
    <submittedName>
        <fullName evidence="1">Uncharacterized protein</fullName>
    </submittedName>
</protein>
<reference evidence="1" key="1">
    <citation type="submission" date="2021-02" db="EMBL/GenBank/DDBJ databases">
        <authorList>
            <person name="Syme A R."/>
            <person name="Syme A R."/>
            <person name="Moolhuijzen P."/>
        </authorList>
    </citation>
    <scope>NUCLEOTIDE SEQUENCE</scope>
    <source>
        <strain evidence="1">W1-1</strain>
    </source>
</reference>
<organism evidence="1 2">
    <name type="scientific">Pyrenophora teres f. teres</name>
    <dbReference type="NCBI Taxonomy" id="97479"/>
    <lineage>
        <taxon>Eukaryota</taxon>
        <taxon>Fungi</taxon>
        <taxon>Dikarya</taxon>
        <taxon>Ascomycota</taxon>
        <taxon>Pezizomycotina</taxon>
        <taxon>Dothideomycetes</taxon>
        <taxon>Pleosporomycetidae</taxon>
        <taxon>Pleosporales</taxon>
        <taxon>Pleosporineae</taxon>
        <taxon>Pleosporaceae</taxon>
        <taxon>Pyrenophora</taxon>
    </lineage>
</organism>
<evidence type="ECO:0000313" key="2">
    <source>
        <dbReference type="Proteomes" id="UP000472372"/>
    </source>
</evidence>
<dbReference type="AlphaFoldDB" id="A0A6S6W9F1"/>
<evidence type="ECO:0000313" key="1">
    <source>
        <dbReference type="EMBL" id="CAE7176907.1"/>
    </source>
</evidence>
<dbReference type="Proteomes" id="UP000472372">
    <property type="component" value="Chromosome 5"/>
</dbReference>
<gene>
    <name evidence="1" type="ORF">PTTW11_06075</name>
</gene>
<name>A0A6S6W9F1_9PLEO</name>
<accession>A0A6S6W9F1</accession>
<sequence>MPASKIESRIQFQSRQKPAVAINNKHHAESERPKQQNNVANSPHRAARGSQAYIEQHDRMHLLTCKVCAFSFDSDDAIDEEESSHDEEHVTPFSKRRVSTIEESRMNGAFDTLINAATLEGRVLSIANNPNCFYSAVDDDCDPSDSLIIQAHIPDPQEPKRPKLPMVEEVKAEASPSWHQWLVTLFAGRRTIPLARIRKQVGFNTPLDSACQFHVPPAPKDNEEIMPLGAISTSQEPRLTHEQVIPQIRAVGAKDPFHCTSYSDISPARTTQYTGYAVVAQDEYEPAVLQQGFVVPNSQQQVSLTQHRNNSAKSLFDRDGDSWTIWHKTNPVTETDYFVRTQSNIQLLDSQSPASMSRQTRV</sequence>
<proteinExistence type="predicted"/>